<comment type="caution">
    <text evidence="1">The sequence shown here is derived from an EMBL/GenBank/DDBJ whole genome shotgun (WGS) entry which is preliminary data.</text>
</comment>
<name>A0ACC2K0V6_9PEZI</name>
<reference evidence="1" key="1">
    <citation type="submission" date="2022-12" db="EMBL/GenBank/DDBJ databases">
        <title>Genome Sequence of Lasiodiplodia mahajangana.</title>
        <authorList>
            <person name="Buettner E."/>
        </authorList>
    </citation>
    <scope>NUCLEOTIDE SEQUENCE</scope>
    <source>
        <strain evidence="1">VT137</strain>
    </source>
</reference>
<organism evidence="1 2">
    <name type="scientific">Lasiodiplodia mahajangana</name>
    <dbReference type="NCBI Taxonomy" id="1108764"/>
    <lineage>
        <taxon>Eukaryota</taxon>
        <taxon>Fungi</taxon>
        <taxon>Dikarya</taxon>
        <taxon>Ascomycota</taxon>
        <taxon>Pezizomycotina</taxon>
        <taxon>Dothideomycetes</taxon>
        <taxon>Dothideomycetes incertae sedis</taxon>
        <taxon>Botryosphaeriales</taxon>
        <taxon>Botryosphaeriaceae</taxon>
        <taxon>Lasiodiplodia</taxon>
    </lineage>
</organism>
<accession>A0ACC2K0V6</accession>
<proteinExistence type="predicted"/>
<gene>
    <name evidence="1" type="ORF">O1611_g219</name>
</gene>
<dbReference type="EMBL" id="JAPUUL010000016">
    <property type="protein sequence ID" value="KAJ8133398.1"/>
    <property type="molecule type" value="Genomic_DNA"/>
</dbReference>
<evidence type="ECO:0000313" key="2">
    <source>
        <dbReference type="Proteomes" id="UP001153332"/>
    </source>
</evidence>
<protein>
    <submittedName>
        <fullName evidence="1">Uncharacterized protein</fullName>
    </submittedName>
</protein>
<dbReference type="Proteomes" id="UP001153332">
    <property type="component" value="Unassembled WGS sequence"/>
</dbReference>
<keyword evidence="2" id="KW-1185">Reference proteome</keyword>
<sequence length="690" mass="76853">MSYQRESKTTGISGALSPRSVETTVDESPEGPVTGTPAHRVPTGRAMRSTSPEMIHGCHENICGSQPPSPIALSANTISNQLYQRLSLDFIEAEVSSQGSQGPNRTPRHSFEKPRTISKLRFFKSLNWWWWWEIGSLTIGVISTITLIAVLAAYQGQTLLNWPLPVQPNAVISILTTAIKTTILLSISACFGQLKWYHFSTPHQLYDLEAFDQASRGPWGSFLILLKSRRWTFLTAGLAFATLTSLIVEPIAQQILDFPLRETVLREVRAEIAISYDFKYRMPGDLFSQVLERDVVGFRSAALNAITGNMSPFSYNCPAPAEKCSYPAFTTLGICSLFRDTTDASTQNCTRNHTTGVHSCIISWSTIWGDLGETSIQMRHNYTDDYDNTVTVGDDEDQRPWIDIFKFGTFKAGLVSNYGPYVYHRGVRLPQNYSETSKAEPKFEGFESLWYWCAQTYAASEGTAEGIFPDLVNTTVLTPTPPNCWSPTGPEEPEFCAYSDNSTNNTYRLDDINLRLLVETTSNALASSCSLLDLKDTSSSQSSDFSGLCFFLYKTPNLEAVFRAVATQISNLIRVEGGWNMNTTTIRGEAIGTVPYIDVRWEWVSVPVLETILAVILLAMTILVAKRSRQPLLKSSVNSLIFHGLEGWTAAETAQRLRNGEGPNTLESLSKELEVVFQENEHDGIRFVRA</sequence>
<evidence type="ECO:0000313" key="1">
    <source>
        <dbReference type="EMBL" id="KAJ8133398.1"/>
    </source>
</evidence>